<dbReference type="Proteomes" id="UP001597264">
    <property type="component" value="Unassembled WGS sequence"/>
</dbReference>
<sequence length="387" mass="41017">MAIIVALVAMLWLLSGVFSGSGNDGASVAESVPDKTVVGEAMLVKARKIQAQPFVTRVAVNSRTEPNREVRLRAELDGVIAALPAGEGEWVDAGAVICELHAEDRPERLALAESALKKAKIDYAGAQKLKGKGLQSDSAMAQFEVALASATADWRRAQVEVDNLKVRAPFAGVINRHAVELGDFIRRGEECATLLDMDPILVVGEVAETEVAHLKPGAPASVRLQGGAFKEGHLRYVSQAADPVTRAYRVEVALDNRDGELRSGISARLALPTGEVLAHRIPGSLLTLDDRGDLGVRTLDTENRVQFNNVQMVSDGEEGVWITGLPAQVSLITVGQEYVSEGEQVRVELEESAGDLLAPAAVGPRDDSGPVPATDVGAAASAEDESR</sequence>
<reference evidence="5" key="1">
    <citation type="journal article" date="2019" name="Int. J. Syst. Evol. Microbiol.">
        <title>The Global Catalogue of Microorganisms (GCM) 10K type strain sequencing project: providing services to taxonomists for standard genome sequencing and annotation.</title>
        <authorList>
            <consortium name="The Broad Institute Genomics Platform"/>
            <consortium name="The Broad Institute Genome Sequencing Center for Infectious Disease"/>
            <person name="Wu L."/>
            <person name="Ma J."/>
        </authorList>
    </citation>
    <scope>NUCLEOTIDE SEQUENCE [LARGE SCALE GENOMIC DNA]</scope>
    <source>
        <strain evidence="5">CCUG 54356</strain>
    </source>
</reference>
<keyword evidence="5" id="KW-1185">Reference proteome</keyword>
<comment type="similarity">
    <text evidence="1">Belongs to the membrane fusion protein (MFP) (TC 8.A.1) family.</text>
</comment>
<feature type="domain" description="CusB-like beta-barrel" evidence="3">
    <location>
        <begin position="203"/>
        <end position="271"/>
    </location>
</feature>
<evidence type="ECO:0000313" key="4">
    <source>
        <dbReference type="EMBL" id="MFD1215176.1"/>
    </source>
</evidence>
<dbReference type="InterPro" id="IPR006143">
    <property type="entry name" value="RND_pump_MFP"/>
</dbReference>
<gene>
    <name evidence="4" type="ORF">ACFQ2X_01065</name>
</gene>
<dbReference type="InterPro" id="IPR058792">
    <property type="entry name" value="Beta-barrel_RND_2"/>
</dbReference>
<proteinExistence type="inferred from homology"/>
<dbReference type="Gene3D" id="2.40.50.100">
    <property type="match status" value="1"/>
</dbReference>
<evidence type="ECO:0000256" key="1">
    <source>
        <dbReference type="ARBA" id="ARBA00009477"/>
    </source>
</evidence>
<accession>A0ABW3U5D4</accession>
<evidence type="ECO:0000259" key="3">
    <source>
        <dbReference type="Pfam" id="PF25954"/>
    </source>
</evidence>
<feature type="region of interest" description="Disordered" evidence="2">
    <location>
        <begin position="357"/>
        <end position="387"/>
    </location>
</feature>
<dbReference type="PANTHER" id="PTHR30469">
    <property type="entry name" value="MULTIDRUG RESISTANCE PROTEIN MDTA"/>
    <property type="match status" value="1"/>
</dbReference>
<dbReference type="Gene3D" id="2.40.30.170">
    <property type="match status" value="1"/>
</dbReference>
<evidence type="ECO:0000256" key="2">
    <source>
        <dbReference type="SAM" id="MobiDB-lite"/>
    </source>
</evidence>
<dbReference type="EMBL" id="JBHTLR010000003">
    <property type="protein sequence ID" value="MFD1215176.1"/>
    <property type="molecule type" value="Genomic_DNA"/>
</dbReference>
<comment type="caution">
    <text evidence="4">The sequence shown here is derived from an EMBL/GenBank/DDBJ whole genome shotgun (WGS) entry which is preliminary data.</text>
</comment>
<dbReference type="Pfam" id="PF25954">
    <property type="entry name" value="Beta-barrel_RND_2"/>
    <property type="match status" value="1"/>
</dbReference>
<dbReference type="Gene3D" id="1.10.287.470">
    <property type="entry name" value="Helix hairpin bin"/>
    <property type="match status" value="1"/>
</dbReference>
<name>A0ABW3U5D4_9GAMM</name>
<protein>
    <submittedName>
        <fullName evidence="4">Efflux RND transporter periplasmic adaptor subunit</fullName>
    </submittedName>
</protein>
<dbReference type="NCBIfam" id="TIGR01730">
    <property type="entry name" value="RND_mfp"/>
    <property type="match status" value="1"/>
</dbReference>
<evidence type="ECO:0000313" key="5">
    <source>
        <dbReference type="Proteomes" id="UP001597264"/>
    </source>
</evidence>
<organism evidence="4 5">
    <name type="scientific">Microbulbifer celer</name>
    <dbReference type="NCBI Taxonomy" id="435905"/>
    <lineage>
        <taxon>Bacteria</taxon>
        <taxon>Pseudomonadati</taxon>
        <taxon>Pseudomonadota</taxon>
        <taxon>Gammaproteobacteria</taxon>
        <taxon>Cellvibrionales</taxon>
        <taxon>Microbulbiferaceae</taxon>
        <taxon>Microbulbifer</taxon>
    </lineage>
</organism>
<dbReference type="PANTHER" id="PTHR30469:SF29">
    <property type="entry name" value="BLR2860 PROTEIN"/>
    <property type="match status" value="1"/>
</dbReference>
<dbReference type="SUPFAM" id="SSF111369">
    <property type="entry name" value="HlyD-like secretion proteins"/>
    <property type="match status" value="1"/>
</dbReference>
<dbReference type="RefSeq" id="WP_230435533.1">
    <property type="nucleotide sequence ID" value="NZ_CP087715.1"/>
</dbReference>